<keyword evidence="1" id="KW-0479">Metal-binding</keyword>
<dbReference type="Pfam" id="PF04229">
    <property type="entry name" value="GrpB"/>
    <property type="match status" value="1"/>
</dbReference>
<evidence type="ECO:0000313" key="4">
    <source>
        <dbReference type="EMBL" id="HIV24264.1"/>
    </source>
</evidence>
<evidence type="ECO:0000256" key="2">
    <source>
        <dbReference type="ARBA" id="ARBA00022833"/>
    </source>
</evidence>
<dbReference type="Pfam" id="PF00383">
    <property type="entry name" value="dCMP_cyt_deam_1"/>
    <property type="match status" value="1"/>
</dbReference>
<accession>A0A9D1T8Z7</accession>
<organism evidence="4 5">
    <name type="scientific">Candidatus Scatomonas pullistercoris</name>
    <dbReference type="NCBI Taxonomy" id="2840920"/>
    <lineage>
        <taxon>Bacteria</taxon>
        <taxon>Bacillati</taxon>
        <taxon>Bacillota</taxon>
        <taxon>Clostridia</taxon>
        <taxon>Lachnospirales</taxon>
        <taxon>Lachnospiraceae</taxon>
        <taxon>Lachnospiraceae incertae sedis</taxon>
        <taxon>Candidatus Scatomonas</taxon>
    </lineage>
</organism>
<protein>
    <submittedName>
        <fullName evidence="4">GrpB family protein</fullName>
    </submittedName>
</protein>
<name>A0A9D1T8Z7_9FIRM</name>
<gene>
    <name evidence="4" type="ORF">IAB71_00505</name>
</gene>
<dbReference type="GO" id="GO:0008270">
    <property type="term" value="F:zinc ion binding"/>
    <property type="evidence" value="ECO:0007669"/>
    <property type="project" value="InterPro"/>
</dbReference>
<dbReference type="CDD" id="cd01283">
    <property type="entry name" value="cytidine_deaminase"/>
    <property type="match status" value="1"/>
</dbReference>
<dbReference type="EMBL" id="DVOO01000003">
    <property type="protein sequence ID" value="HIV24264.1"/>
    <property type="molecule type" value="Genomic_DNA"/>
</dbReference>
<keyword evidence="2" id="KW-0862">Zinc</keyword>
<dbReference type="PANTHER" id="PTHR34822:SF1">
    <property type="entry name" value="GRPB FAMILY PROTEIN"/>
    <property type="match status" value="1"/>
</dbReference>
<dbReference type="Gene3D" id="3.40.140.10">
    <property type="entry name" value="Cytidine Deaminase, domain 2"/>
    <property type="match status" value="1"/>
</dbReference>
<evidence type="ECO:0000259" key="3">
    <source>
        <dbReference type="PROSITE" id="PS51747"/>
    </source>
</evidence>
<dbReference type="InterPro" id="IPR002125">
    <property type="entry name" value="CMP_dCMP_dom"/>
</dbReference>
<dbReference type="SUPFAM" id="SSF81301">
    <property type="entry name" value="Nucleotidyltransferase"/>
    <property type="match status" value="1"/>
</dbReference>
<comment type="caution">
    <text evidence="4">The sequence shown here is derived from an EMBL/GenBank/DDBJ whole genome shotgun (WGS) entry which is preliminary data.</text>
</comment>
<feature type="domain" description="CMP/dCMP-type deaminase" evidence="3">
    <location>
        <begin position="173"/>
        <end position="300"/>
    </location>
</feature>
<dbReference type="PROSITE" id="PS51747">
    <property type="entry name" value="CYT_DCMP_DEAMINASES_2"/>
    <property type="match status" value="1"/>
</dbReference>
<evidence type="ECO:0000313" key="5">
    <source>
        <dbReference type="Proteomes" id="UP000824169"/>
    </source>
</evidence>
<evidence type="ECO:0000256" key="1">
    <source>
        <dbReference type="ARBA" id="ARBA00022723"/>
    </source>
</evidence>
<dbReference type="Gene3D" id="3.30.460.10">
    <property type="entry name" value="Beta Polymerase, domain 2"/>
    <property type="match status" value="1"/>
</dbReference>
<dbReference type="GO" id="GO:0016787">
    <property type="term" value="F:hydrolase activity"/>
    <property type="evidence" value="ECO:0007669"/>
    <property type="project" value="InterPro"/>
</dbReference>
<dbReference type="InterPro" id="IPR007344">
    <property type="entry name" value="GrpB/CoaE"/>
</dbReference>
<dbReference type="AlphaFoldDB" id="A0A9D1T8Z7"/>
<proteinExistence type="predicted"/>
<dbReference type="SUPFAM" id="SSF53927">
    <property type="entry name" value="Cytidine deaminase-like"/>
    <property type="match status" value="1"/>
</dbReference>
<reference evidence="4" key="1">
    <citation type="submission" date="2020-10" db="EMBL/GenBank/DDBJ databases">
        <authorList>
            <person name="Gilroy R."/>
        </authorList>
    </citation>
    <scope>NUCLEOTIDE SEQUENCE</scope>
    <source>
        <strain evidence="4">CHK188-20938</strain>
    </source>
</reference>
<dbReference type="InterPro" id="IPR016193">
    <property type="entry name" value="Cytidine_deaminase-like"/>
</dbReference>
<dbReference type="PROSITE" id="PS00903">
    <property type="entry name" value="CYT_DCMP_DEAMINASES_1"/>
    <property type="match status" value="1"/>
</dbReference>
<dbReference type="InterPro" id="IPR043519">
    <property type="entry name" value="NT_sf"/>
</dbReference>
<reference evidence="4" key="2">
    <citation type="journal article" date="2021" name="PeerJ">
        <title>Extensive microbial diversity within the chicken gut microbiome revealed by metagenomics and culture.</title>
        <authorList>
            <person name="Gilroy R."/>
            <person name="Ravi A."/>
            <person name="Getino M."/>
            <person name="Pursley I."/>
            <person name="Horton D.L."/>
            <person name="Alikhan N.F."/>
            <person name="Baker D."/>
            <person name="Gharbi K."/>
            <person name="Hall N."/>
            <person name="Watson M."/>
            <person name="Adriaenssens E.M."/>
            <person name="Foster-Nyarko E."/>
            <person name="Jarju S."/>
            <person name="Secka A."/>
            <person name="Antonio M."/>
            <person name="Oren A."/>
            <person name="Chaudhuri R.R."/>
            <person name="La Ragione R."/>
            <person name="Hildebrand F."/>
            <person name="Pallen M.J."/>
        </authorList>
    </citation>
    <scope>NUCLEOTIDE SEQUENCE</scope>
    <source>
        <strain evidence="4">CHK188-20938</strain>
    </source>
</reference>
<dbReference type="Proteomes" id="UP000824169">
    <property type="component" value="Unassembled WGS sequence"/>
</dbReference>
<dbReference type="PANTHER" id="PTHR34822">
    <property type="entry name" value="GRPB DOMAIN PROTEIN (AFU_ORTHOLOGUE AFUA_1G01530)"/>
    <property type="match status" value="1"/>
</dbReference>
<sequence length="306" mass="34576">MSQHITVVNYDPEWPSKYVQERDYITEILKDNCISVYHIGSTSVPGLAAKPIIDIMVGVRSLERVDTVAEKFSDIGYEYLGEFGIAGRRYLRKGGDERTHQIHIFQADDWNNIGRHLAFRDYMRTHEKERNQYAKIKKDLAQKFPYDIDGYCDGKENFVREMENCALAQYDGTWDKLYIAARKVQNERKLSPLIEAGGVSAAILSAKGNIYTGVCIDTACSLGICAERNAIANMITNGESQIIKIVAVMADGKAGMPCGACREFMMQLNKTAGEIEILCDYETKKVIHLKSLTPEWWSTDQMGMNE</sequence>
<dbReference type="InterPro" id="IPR016192">
    <property type="entry name" value="APOBEC/CMP_deaminase_Zn-bd"/>
</dbReference>